<name>A0ABS7JBL0_9SPHN</name>
<accession>A0ABS7JBL0</accession>
<gene>
    <name evidence="1" type="ORF">K3177_02270</name>
</gene>
<reference evidence="1 2" key="1">
    <citation type="submission" date="2021-08" db="EMBL/GenBank/DDBJ databases">
        <title>Comparative Genomics Analysis of the Genus Qipengyuania Reveals Extensive Genetic Diversity and Metabolic Versatility, Including the Description of Fifteen Novel Species.</title>
        <authorList>
            <person name="Liu Y."/>
        </authorList>
    </citation>
    <scope>NUCLEOTIDE SEQUENCE [LARGE SCALE GENOMIC DNA]</scope>
    <source>
        <strain evidence="1 2">GH25</strain>
    </source>
</reference>
<comment type="caution">
    <text evidence="1">The sequence shown here is derived from an EMBL/GenBank/DDBJ whole genome shotgun (WGS) entry which is preliminary data.</text>
</comment>
<evidence type="ECO:0000313" key="1">
    <source>
        <dbReference type="EMBL" id="MBX7487331.1"/>
    </source>
</evidence>
<evidence type="ECO:0000313" key="2">
    <source>
        <dbReference type="Proteomes" id="UP000776651"/>
    </source>
</evidence>
<dbReference type="Proteomes" id="UP000776651">
    <property type="component" value="Unassembled WGS sequence"/>
</dbReference>
<dbReference type="RefSeq" id="WP_221596789.1">
    <property type="nucleotide sequence ID" value="NZ_JAIGNQ010000001.1"/>
</dbReference>
<dbReference type="Gene3D" id="3.40.1530.20">
    <property type="entry name" value="Protein of unknown function (DUF1491)"/>
    <property type="match status" value="1"/>
</dbReference>
<proteinExistence type="predicted"/>
<sequence length="112" mass="12521">MSDARLPAHLEVSGLVRTVESAGGFGMVIQKGEKDAGVILVLTTHNGANTMLWERMPQRDGSRAFICTREQDTENKTDFDEYLARRRASDPDCWVIELDVENAERFIAQGAH</sequence>
<organism evidence="1 2">
    <name type="scientific">Qipengyuania pacifica</name>
    <dbReference type="NCBI Taxonomy" id="2860199"/>
    <lineage>
        <taxon>Bacteria</taxon>
        <taxon>Pseudomonadati</taxon>
        <taxon>Pseudomonadota</taxon>
        <taxon>Alphaproteobacteria</taxon>
        <taxon>Sphingomonadales</taxon>
        <taxon>Erythrobacteraceae</taxon>
        <taxon>Qipengyuania</taxon>
    </lineage>
</organism>
<dbReference type="EMBL" id="JAIGNQ010000001">
    <property type="protein sequence ID" value="MBX7487331.1"/>
    <property type="molecule type" value="Genomic_DNA"/>
</dbReference>
<keyword evidence="2" id="KW-1185">Reference proteome</keyword>
<protein>
    <submittedName>
        <fullName evidence="1">DUF1491 family protein</fullName>
    </submittedName>
</protein>
<dbReference type="Pfam" id="PF07372">
    <property type="entry name" value="DUF1491"/>
    <property type="match status" value="1"/>
</dbReference>
<dbReference type="InterPro" id="IPR009964">
    <property type="entry name" value="DUF1491"/>
</dbReference>